<name>A0A5J4WJB3_9EUKA</name>
<feature type="compositionally biased region" description="Polar residues" evidence="1">
    <location>
        <begin position="13"/>
        <end position="48"/>
    </location>
</feature>
<feature type="region of interest" description="Disordered" evidence="1">
    <location>
        <begin position="13"/>
        <end position="77"/>
    </location>
</feature>
<protein>
    <submittedName>
        <fullName evidence="2">Uncharacterized protein</fullName>
    </submittedName>
</protein>
<evidence type="ECO:0000313" key="3">
    <source>
        <dbReference type="Proteomes" id="UP000324800"/>
    </source>
</evidence>
<evidence type="ECO:0000313" key="2">
    <source>
        <dbReference type="EMBL" id="KAA6395174.1"/>
    </source>
</evidence>
<feature type="compositionally biased region" description="Basic and acidic residues" evidence="1">
    <location>
        <begin position="50"/>
        <end position="77"/>
    </location>
</feature>
<dbReference type="Proteomes" id="UP000324800">
    <property type="component" value="Unassembled WGS sequence"/>
</dbReference>
<sequence length="77" mass="8943">MFQGKEMLITYKTTGSSMGNDSYYSDNGYNGYQTTDYRSGSSYQQITNVVEDKDKKDKQDMKKKENIDKDSKKEKVE</sequence>
<comment type="caution">
    <text evidence="2">The sequence shown here is derived from an EMBL/GenBank/DDBJ whole genome shotgun (WGS) entry which is preliminary data.</text>
</comment>
<dbReference type="EMBL" id="SNRW01001752">
    <property type="protein sequence ID" value="KAA6395174.1"/>
    <property type="molecule type" value="Genomic_DNA"/>
</dbReference>
<dbReference type="AlphaFoldDB" id="A0A5J4WJB3"/>
<reference evidence="2 3" key="1">
    <citation type="submission" date="2019-03" db="EMBL/GenBank/DDBJ databases">
        <title>Single cell metagenomics reveals metabolic interactions within the superorganism composed of flagellate Streblomastix strix and complex community of Bacteroidetes bacteria on its surface.</title>
        <authorList>
            <person name="Treitli S.C."/>
            <person name="Kolisko M."/>
            <person name="Husnik F."/>
            <person name="Keeling P."/>
            <person name="Hampl V."/>
        </authorList>
    </citation>
    <scope>NUCLEOTIDE SEQUENCE [LARGE SCALE GENOMIC DNA]</scope>
    <source>
        <strain evidence="2">ST1C</strain>
    </source>
</reference>
<evidence type="ECO:0000256" key="1">
    <source>
        <dbReference type="SAM" id="MobiDB-lite"/>
    </source>
</evidence>
<accession>A0A5J4WJB3</accession>
<organism evidence="2 3">
    <name type="scientific">Streblomastix strix</name>
    <dbReference type="NCBI Taxonomy" id="222440"/>
    <lineage>
        <taxon>Eukaryota</taxon>
        <taxon>Metamonada</taxon>
        <taxon>Preaxostyla</taxon>
        <taxon>Oxymonadida</taxon>
        <taxon>Streblomastigidae</taxon>
        <taxon>Streblomastix</taxon>
    </lineage>
</organism>
<gene>
    <name evidence="2" type="ORF">EZS28_009300</name>
</gene>
<proteinExistence type="predicted"/>